<protein>
    <submittedName>
        <fullName evidence="3">Uncharacterized protein</fullName>
    </submittedName>
</protein>
<feature type="region of interest" description="Disordered" evidence="2">
    <location>
        <begin position="1"/>
        <end position="24"/>
    </location>
</feature>
<dbReference type="Proteomes" id="UP000192923">
    <property type="component" value="Unassembled WGS sequence"/>
</dbReference>
<feature type="coiled-coil region" evidence="1">
    <location>
        <begin position="38"/>
        <end position="65"/>
    </location>
</feature>
<dbReference type="EMBL" id="FXAM01000001">
    <property type="protein sequence ID" value="SMF97103.1"/>
    <property type="molecule type" value="Genomic_DNA"/>
</dbReference>
<sequence length="85" mass="9775">MNTSLQLNAGDDPHTHINGKGREEPLHWPSSRYFQIHFEQIHLAMAEMRQELELLRRELADTRRRAGACPRCGRGGTSYTSRNLS</sequence>
<keyword evidence="4" id="KW-1185">Reference proteome</keyword>
<gene>
    <name evidence="3" type="ORF">SAMN02949497_4522</name>
</gene>
<dbReference type="AlphaFoldDB" id="A0A1Y6D8M8"/>
<evidence type="ECO:0000256" key="2">
    <source>
        <dbReference type="SAM" id="MobiDB-lite"/>
    </source>
</evidence>
<evidence type="ECO:0000256" key="1">
    <source>
        <dbReference type="SAM" id="Coils"/>
    </source>
</evidence>
<organism evidence="3 4">
    <name type="scientific">Methylomagnum ishizawai</name>
    <dbReference type="NCBI Taxonomy" id="1760988"/>
    <lineage>
        <taxon>Bacteria</taxon>
        <taxon>Pseudomonadati</taxon>
        <taxon>Pseudomonadota</taxon>
        <taxon>Gammaproteobacteria</taxon>
        <taxon>Methylococcales</taxon>
        <taxon>Methylococcaceae</taxon>
        <taxon>Methylomagnum</taxon>
    </lineage>
</organism>
<reference evidence="3 4" key="1">
    <citation type="submission" date="2016-12" db="EMBL/GenBank/DDBJ databases">
        <authorList>
            <person name="Song W.-J."/>
            <person name="Kurnit D.M."/>
        </authorList>
    </citation>
    <scope>NUCLEOTIDE SEQUENCE [LARGE SCALE GENOMIC DNA]</scope>
    <source>
        <strain evidence="3 4">175</strain>
    </source>
</reference>
<keyword evidence="1" id="KW-0175">Coiled coil</keyword>
<accession>A0A1Y6D8M8</accession>
<dbReference type="RefSeq" id="WP_085215923.1">
    <property type="nucleotide sequence ID" value="NZ_FXAM01000001.1"/>
</dbReference>
<evidence type="ECO:0000313" key="3">
    <source>
        <dbReference type="EMBL" id="SMF97103.1"/>
    </source>
</evidence>
<evidence type="ECO:0000313" key="4">
    <source>
        <dbReference type="Proteomes" id="UP000192923"/>
    </source>
</evidence>
<feature type="compositionally biased region" description="Basic and acidic residues" evidence="2">
    <location>
        <begin position="11"/>
        <end position="24"/>
    </location>
</feature>
<name>A0A1Y6D8M8_9GAMM</name>
<proteinExistence type="predicted"/>
<feature type="region of interest" description="Disordered" evidence="2">
    <location>
        <begin position="65"/>
        <end position="85"/>
    </location>
</feature>